<dbReference type="FunFam" id="1.20.1250.20:FF:000055">
    <property type="entry name" value="Facilitated trehalose transporter Tret1-2 homolog"/>
    <property type="match status" value="1"/>
</dbReference>
<gene>
    <name evidence="11" type="ORF">RN001_012223</name>
</gene>
<evidence type="ECO:0000313" key="11">
    <source>
        <dbReference type="EMBL" id="KAK4875801.1"/>
    </source>
</evidence>
<feature type="transmembrane region" description="Helical" evidence="8">
    <location>
        <begin position="87"/>
        <end position="104"/>
    </location>
</feature>
<protein>
    <recommendedName>
        <fullName evidence="10">Major facilitator superfamily (MFS) profile domain-containing protein</fullName>
    </recommendedName>
</protein>
<keyword evidence="9" id="KW-0732">Signal</keyword>
<dbReference type="AlphaFoldDB" id="A0AAN7P5V5"/>
<dbReference type="Proteomes" id="UP001353858">
    <property type="component" value="Unassembled WGS sequence"/>
</dbReference>
<organism evidence="11 12">
    <name type="scientific">Aquatica leii</name>
    <dbReference type="NCBI Taxonomy" id="1421715"/>
    <lineage>
        <taxon>Eukaryota</taxon>
        <taxon>Metazoa</taxon>
        <taxon>Ecdysozoa</taxon>
        <taxon>Arthropoda</taxon>
        <taxon>Hexapoda</taxon>
        <taxon>Insecta</taxon>
        <taxon>Pterygota</taxon>
        <taxon>Neoptera</taxon>
        <taxon>Endopterygota</taxon>
        <taxon>Coleoptera</taxon>
        <taxon>Polyphaga</taxon>
        <taxon>Elateriformia</taxon>
        <taxon>Elateroidea</taxon>
        <taxon>Lampyridae</taxon>
        <taxon>Luciolinae</taxon>
        <taxon>Aquatica</taxon>
    </lineage>
</organism>
<keyword evidence="4 8" id="KW-1133">Transmembrane helix</keyword>
<feature type="chain" id="PRO_5042891145" description="Major facilitator superfamily (MFS) profile domain-containing protein" evidence="9">
    <location>
        <begin position="23"/>
        <end position="459"/>
    </location>
</feature>
<evidence type="ECO:0000256" key="6">
    <source>
        <dbReference type="ARBA" id="ARBA00023180"/>
    </source>
</evidence>
<evidence type="ECO:0000256" key="4">
    <source>
        <dbReference type="ARBA" id="ARBA00022989"/>
    </source>
</evidence>
<dbReference type="Gene3D" id="1.20.1250.20">
    <property type="entry name" value="MFS general substrate transporter like domains"/>
    <property type="match status" value="1"/>
</dbReference>
<comment type="caution">
    <text evidence="11">The sequence shown here is derived from an EMBL/GenBank/DDBJ whole genome shotgun (WGS) entry which is preliminary data.</text>
</comment>
<feature type="transmembrane region" description="Helical" evidence="8">
    <location>
        <begin position="352"/>
        <end position="376"/>
    </location>
</feature>
<accession>A0AAN7P5V5</accession>
<keyword evidence="3 8" id="KW-0812">Transmembrane</keyword>
<evidence type="ECO:0000256" key="7">
    <source>
        <dbReference type="ARBA" id="ARBA00024348"/>
    </source>
</evidence>
<feature type="transmembrane region" description="Helical" evidence="8">
    <location>
        <begin position="254"/>
        <end position="279"/>
    </location>
</feature>
<dbReference type="InterPro" id="IPR050549">
    <property type="entry name" value="MFS_Trehalose_Transporter"/>
</dbReference>
<dbReference type="PRINTS" id="PR00171">
    <property type="entry name" value="SUGRTRNSPORT"/>
</dbReference>
<feature type="transmembrane region" description="Helical" evidence="8">
    <location>
        <begin position="58"/>
        <end position="80"/>
    </location>
</feature>
<dbReference type="InterPro" id="IPR003663">
    <property type="entry name" value="Sugar/inositol_transpt"/>
</dbReference>
<dbReference type="InterPro" id="IPR036259">
    <property type="entry name" value="MFS_trans_sf"/>
</dbReference>
<evidence type="ECO:0000256" key="8">
    <source>
        <dbReference type="SAM" id="Phobius"/>
    </source>
</evidence>
<comment type="subcellular location">
    <subcellularLocation>
        <location evidence="1">Cell membrane</location>
        <topology evidence="1">Multi-pass membrane protein</topology>
    </subcellularLocation>
</comment>
<evidence type="ECO:0000256" key="1">
    <source>
        <dbReference type="ARBA" id="ARBA00004651"/>
    </source>
</evidence>
<dbReference type="GO" id="GO:0022857">
    <property type="term" value="F:transmembrane transporter activity"/>
    <property type="evidence" value="ECO:0007669"/>
    <property type="project" value="InterPro"/>
</dbReference>
<feature type="transmembrane region" description="Helical" evidence="8">
    <location>
        <begin position="291"/>
        <end position="311"/>
    </location>
</feature>
<dbReference type="EMBL" id="JARPUR010000005">
    <property type="protein sequence ID" value="KAK4875801.1"/>
    <property type="molecule type" value="Genomic_DNA"/>
</dbReference>
<feature type="domain" description="Major facilitator superfamily (MFS) profile" evidence="10">
    <location>
        <begin position="19"/>
        <end position="443"/>
    </location>
</feature>
<keyword evidence="12" id="KW-1185">Reference proteome</keyword>
<evidence type="ECO:0000256" key="5">
    <source>
        <dbReference type="ARBA" id="ARBA00023136"/>
    </source>
</evidence>
<evidence type="ECO:0000259" key="10">
    <source>
        <dbReference type="PROSITE" id="PS50850"/>
    </source>
</evidence>
<comment type="similarity">
    <text evidence="7">Belongs to the major facilitator superfamily. Sugar transporter (TC 2.A.1.1) family. Trehalose transporter subfamily.</text>
</comment>
<dbReference type="Pfam" id="PF00083">
    <property type="entry name" value="Sugar_tr"/>
    <property type="match status" value="1"/>
</dbReference>
<dbReference type="PROSITE" id="PS50850">
    <property type="entry name" value="MFS"/>
    <property type="match status" value="1"/>
</dbReference>
<feature type="transmembrane region" description="Helical" evidence="8">
    <location>
        <begin position="110"/>
        <end position="134"/>
    </location>
</feature>
<proteinExistence type="inferred from homology"/>
<evidence type="ECO:0000313" key="12">
    <source>
        <dbReference type="Proteomes" id="UP001353858"/>
    </source>
</evidence>
<dbReference type="InterPro" id="IPR005829">
    <property type="entry name" value="Sugar_transporter_CS"/>
</dbReference>
<feature type="transmembrane region" description="Helical" evidence="8">
    <location>
        <begin position="318"/>
        <end position="340"/>
    </location>
</feature>
<feature type="signal peptide" evidence="9">
    <location>
        <begin position="1"/>
        <end position="22"/>
    </location>
</feature>
<evidence type="ECO:0000256" key="2">
    <source>
        <dbReference type="ARBA" id="ARBA00022475"/>
    </source>
</evidence>
<evidence type="ECO:0000256" key="9">
    <source>
        <dbReference type="SAM" id="SignalP"/>
    </source>
</evidence>
<dbReference type="GO" id="GO:0005886">
    <property type="term" value="C:plasma membrane"/>
    <property type="evidence" value="ECO:0007669"/>
    <property type="project" value="UniProtKB-SubCell"/>
</dbReference>
<feature type="transmembrane region" description="Helical" evidence="8">
    <location>
        <begin position="146"/>
        <end position="169"/>
    </location>
</feature>
<name>A0AAN7P5V5_9COLE</name>
<keyword evidence="2" id="KW-1003">Cell membrane</keyword>
<evidence type="ECO:0000256" key="3">
    <source>
        <dbReference type="ARBA" id="ARBA00022692"/>
    </source>
</evidence>
<dbReference type="PANTHER" id="PTHR48021">
    <property type="match status" value="1"/>
</dbReference>
<dbReference type="PROSITE" id="PS00216">
    <property type="entry name" value="SUGAR_TRANSPORT_1"/>
    <property type="match status" value="2"/>
</dbReference>
<sequence>MIVLKALHFLPGKLCQVLAVLAGTLSSLSDGMQYGWTSPMSSILLSPSSPITTTKNNIFYMELIYMVGGIFGIPLTVYMIDKVGRKNTILISAVESLIAWIIIGSSPSLVLLYIARFIAGVAADVNFVTAPVYVAEISEKDIRGSLGSILCIMMITGVLLIYCIGPYVSIAVSSLAGASILIVQLLTFSCMPESPYYCLMKNRKEDARKSLQIFRSANDIEEELNKLEVIVKKENLERGNISDLITVKSNLKAIIILTVLNTAQHFSGISVMFMNMHMILEDASSILSTNAAAIIFSSTMIVSCAFAGLIIDKAGRKFLLYTSSFLAGVSLLLLAAYFTVKKKGVDVLAFNWVPVFAVMFYAFTYKYGLGLVPIVLTAEFFPTNVKAYGVTYADLVYVITGMLSILIFYTLQSNFGMDVPFYLFGCCCMLTCLFSIFIVPETKGKTLDEIQGILKKKSG</sequence>
<keyword evidence="6" id="KW-0325">Glycoprotein</keyword>
<feature type="transmembrane region" description="Helical" evidence="8">
    <location>
        <begin position="175"/>
        <end position="199"/>
    </location>
</feature>
<reference evidence="12" key="1">
    <citation type="submission" date="2023-01" db="EMBL/GenBank/DDBJ databases">
        <title>Key to firefly adult light organ development and bioluminescence: homeobox transcription factors regulate luciferase expression and transportation to peroxisome.</title>
        <authorList>
            <person name="Fu X."/>
        </authorList>
    </citation>
    <scope>NUCLEOTIDE SEQUENCE [LARGE SCALE GENOMIC DNA]</scope>
</reference>
<dbReference type="SUPFAM" id="SSF103473">
    <property type="entry name" value="MFS general substrate transporter"/>
    <property type="match status" value="1"/>
</dbReference>
<feature type="transmembrane region" description="Helical" evidence="8">
    <location>
        <begin position="421"/>
        <end position="439"/>
    </location>
</feature>
<feature type="transmembrane region" description="Helical" evidence="8">
    <location>
        <begin position="388"/>
        <end position="409"/>
    </location>
</feature>
<dbReference type="PANTHER" id="PTHR48021:SF46">
    <property type="entry name" value="MAJOR FACILITATOR SUPERFAMILY (MFS) PROFILE DOMAIN-CONTAINING PROTEIN"/>
    <property type="match status" value="1"/>
</dbReference>
<dbReference type="InterPro" id="IPR020846">
    <property type="entry name" value="MFS_dom"/>
</dbReference>
<dbReference type="InterPro" id="IPR005828">
    <property type="entry name" value="MFS_sugar_transport-like"/>
</dbReference>
<keyword evidence="5 8" id="KW-0472">Membrane</keyword>